<name>A0ACB9FCN9_ARCLA</name>
<proteinExistence type="predicted"/>
<organism evidence="1 2">
    <name type="scientific">Arctium lappa</name>
    <name type="common">Greater burdock</name>
    <name type="synonym">Lappa major</name>
    <dbReference type="NCBI Taxonomy" id="4217"/>
    <lineage>
        <taxon>Eukaryota</taxon>
        <taxon>Viridiplantae</taxon>
        <taxon>Streptophyta</taxon>
        <taxon>Embryophyta</taxon>
        <taxon>Tracheophyta</taxon>
        <taxon>Spermatophyta</taxon>
        <taxon>Magnoliopsida</taxon>
        <taxon>eudicotyledons</taxon>
        <taxon>Gunneridae</taxon>
        <taxon>Pentapetalae</taxon>
        <taxon>asterids</taxon>
        <taxon>campanulids</taxon>
        <taxon>Asterales</taxon>
        <taxon>Asteraceae</taxon>
        <taxon>Carduoideae</taxon>
        <taxon>Cardueae</taxon>
        <taxon>Arctiinae</taxon>
        <taxon>Arctium</taxon>
    </lineage>
</organism>
<sequence length="190" mass="20753">MTKGTILMRKLANGHVVYYGLSLNVVNLETNLYLNVLLNAAAEIPAYLLTAILIDRFGRKPLGVGTQWDLLHCRQLVGKPRDVEGGEDGMRSFGDIRDGGNLQFALCIRHGVVPDSGEKRSAWMCGTIRCPTGAFGGGFPFMVFGACGMVGGILILYLPETLNKPLYDTMNGMATSEQQSFPTKMFEIVM</sequence>
<dbReference type="Proteomes" id="UP001055879">
    <property type="component" value="Linkage Group LG01"/>
</dbReference>
<comment type="caution">
    <text evidence="1">The sequence shown here is derived from an EMBL/GenBank/DDBJ whole genome shotgun (WGS) entry which is preliminary data.</text>
</comment>
<reference evidence="1 2" key="2">
    <citation type="journal article" date="2022" name="Mol. Ecol. Resour.">
        <title>The genomes of chicory, endive, great burdock and yacon provide insights into Asteraceae paleo-polyploidization history and plant inulin production.</title>
        <authorList>
            <person name="Fan W."/>
            <person name="Wang S."/>
            <person name="Wang H."/>
            <person name="Wang A."/>
            <person name="Jiang F."/>
            <person name="Liu H."/>
            <person name="Zhao H."/>
            <person name="Xu D."/>
            <person name="Zhang Y."/>
        </authorList>
    </citation>
    <scope>NUCLEOTIDE SEQUENCE [LARGE SCALE GENOMIC DNA]</scope>
    <source>
        <strain evidence="2">cv. Niubang</strain>
    </source>
</reference>
<evidence type="ECO:0000313" key="2">
    <source>
        <dbReference type="Proteomes" id="UP001055879"/>
    </source>
</evidence>
<protein>
    <submittedName>
        <fullName evidence="1">Uncharacterized protein</fullName>
    </submittedName>
</protein>
<accession>A0ACB9FCN9</accession>
<gene>
    <name evidence="1" type="ORF">L6452_00011</name>
</gene>
<dbReference type="EMBL" id="CM042047">
    <property type="protein sequence ID" value="KAI3768915.1"/>
    <property type="molecule type" value="Genomic_DNA"/>
</dbReference>
<keyword evidence="2" id="KW-1185">Reference proteome</keyword>
<evidence type="ECO:0000313" key="1">
    <source>
        <dbReference type="EMBL" id="KAI3768915.1"/>
    </source>
</evidence>
<reference evidence="2" key="1">
    <citation type="journal article" date="2022" name="Mol. Ecol. Resour.">
        <title>The genomes of chicory, endive, great burdock and yacon provide insights into Asteraceae palaeo-polyploidization history and plant inulin production.</title>
        <authorList>
            <person name="Fan W."/>
            <person name="Wang S."/>
            <person name="Wang H."/>
            <person name="Wang A."/>
            <person name="Jiang F."/>
            <person name="Liu H."/>
            <person name="Zhao H."/>
            <person name="Xu D."/>
            <person name="Zhang Y."/>
        </authorList>
    </citation>
    <scope>NUCLEOTIDE SEQUENCE [LARGE SCALE GENOMIC DNA]</scope>
    <source>
        <strain evidence="2">cv. Niubang</strain>
    </source>
</reference>